<evidence type="ECO:0000313" key="2">
    <source>
        <dbReference type="EMBL" id="URG17651.1"/>
    </source>
</evidence>
<dbReference type="Proteomes" id="UP001056906">
    <property type="component" value="Segment"/>
</dbReference>
<gene>
    <name evidence="2" type="ORF">GRN51_350</name>
</gene>
<evidence type="ECO:0000256" key="1">
    <source>
        <dbReference type="SAM" id="MobiDB-lite"/>
    </source>
</evidence>
<evidence type="ECO:0000313" key="3">
    <source>
        <dbReference type="Proteomes" id="UP001056906"/>
    </source>
</evidence>
<protein>
    <submittedName>
        <fullName evidence="2">Uncharacterized protein</fullName>
    </submittedName>
</protein>
<organism evidence="2 3">
    <name type="scientific">Salmonella phage GRNsp51</name>
    <dbReference type="NCBI Taxonomy" id="2948587"/>
    <lineage>
        <taxon>Viruses</taxon>
        <taxon>Duplodnaviria</taxon>
        <taxon>Heunggongvirae</taxon>
        <taxon>Uroviricota</taxon>
        <taxon>Caudoviricetes</taxon>
        <taxon>Autographivirales</taxon>
        <taxon>Autosignataviridae</taxon>
        <taxon>Molineuxvirinae</taxon>
        <taxon>Zindervirus</taxon>
        <taxon>Zindervirus GRNsp51</taxon>
    </lineage>
</organism>
<accession>A0A9E7LBU3</accession>
<name>A0A9E7LBU3_9CAUD</name>
<proteinExistence type="predicted"/>
<dbReference type="EMBL" id="ON526839">
    <property type="protein sequence ID" value="URG17651.1"/>
    <property type="molecule type" value="Genomic_DNA"/>
</dbReference>
<feature type="region of interest" description="Disordered" evidence="1">
    <location>
        <begin position="1"/>
        <end position="21"/>
    </location>
</feature>
<reference evidence="2" key="1">
    <citation type="submission" date="2022-05" db="EMBL/GenBank/DDBJ databases">
        <title>A cocktail of three virulent phages controls multidrug-resistant Salmonella infection in poultry.</title>
        <authorList>
            <person name="Li Y."/>
            <person name="Lv P."/>
            <person name="Shi D."/>
            <person name="Zhao H."/>
            <person name="Yuan X."/>
            <person name="Jin X."/>
            <person name="Wang X."/>
        </authorList>
    </citation>
    <scope>NUCLEOTIDE SEQUENCE</scope>
</reference>
<sequence>MINYDSDWDYEDSLQPEPETPDYKFETEAMYEDY</sequence>
<feature type="compositionally biased region" description="Acidic residues" evidence="1">
    <location>
        <begin position="1"/>
        <end position="14"/>
    </location>
</feature>
<keyword evidence="3" id="KW-1185">Reference proteome</keyword>